<dbReference type="Proteomes" id="UP000305401">
    <property type="component" value="Unassembled WGS sequence"/>
</dbReference>
<sequence length="319" mass="35533">MKNILVIGATGQIGSELTVRLREIYTGNVVCGYIKGAEPQGLLLEGGPSAEVDITDARQIAEAVDKYKIDTIYNLAALLSAVAESKPQLAWRIGVGGLFNTLEVAREKKCAVFTPSSIGSFGKNSPHVHTPQDTIQRPETIYGITKVTGEMLSDYYYRRFGVDTRSVRFPGLISYVAPPGGGTTDYAVHIYYSAVKGEVFKCPINPGTFMDMMYMPDALRAAIEIMEADPSKFVHRNSFNIASMGFDPEIIYSKIKEYVPEFKMEYDHDPLRQAIADSWPDSLDDSCARAEWGWKPEYDIDKMTVDMLSHLRKKLDIAE</sequence>
<gene>
    <name evidence="1" type="ORF">E5990_05155</name>
</gene>
<evidence type="ECO:0000313" key="1">
    <source>
        <dbReference type="EMBL" id="THG52526.1"/>
    </source>
</evidence>
<organism evidence="1 2">
    <name type="scientific">Muribaculum caecicola</name>
    <dbReference type="NCBI Taxonomy" id="3038144"/>
    <lineage>
        <taxon>Bacteria</taxon>
        <taxon>Pseudomonadati</taxon>
        <taxon>Bacteroidota</taxon>
        <taxon>Bacteroidia</taxon>
        <taxon>Bacteroidales</taxon>
        <taxon>Muribaculaceae</taxon>
        <taxon>Muribaculum</taxon>
    </lineage>
</organism>
<name>A0AC61S5W9_9BACT</name>
<keyword evidence="2" id="KW-1185">Reference proteome</keyword>
<comment type="caution">
    <text evidence="1">The sequence shown here is derived from an EMBL/GenBank/DDBJ whole genome shotgun (WGS) entry which is preliminary data.</text>
</comment>
<accession>A0AC61S5W9</accession>
<evidence type="ECO:0000313" key="2">
    <source>
        <dbReference type="Proteomes" id="UP000305401"/>
    </source>
</evidence>
<proteinExistence type="predicted"/>
<reference evidence="1" key="1">
    <citation type="submission" date="2019-04" db="EMBL/GenBank/DDBJ databases">
        <title>Microbes associate with the intestines of laboratory mice.</title>
        <authorList>
            <person name="Navarre W."/>
            <person name="Wong E."/>
            <person name="Huang K.C."/>
            <person name="Tropini C."/>
            <person name="Ng K."/>
            <person name="Yu B."/>
        </authorList>
    </citation>
    <scope>NUCLEOTIDE SEQUENCE</scope>
    <source>
        <strain evidence="1">NM86_A22</strain>
    </source>
</reference>
<dbReference type="EMBL" id="SSTG01000045">
    <property type="protein sequence ID" value="THG52526.1"/>
    <property type="molecule type" value="Genomic_DNA"/>
</dbReference>
<protein>
    <submittedName>
        <fullName evidence="1">NAD-dependent epimerase/dehydratase family protein</fullName>
    </submittedName>
</protein>